<sequence length="154" mass="17877">MNLIPLPKGFPSTSPSAPDDGKYYIMYYGTSTGGAEYIQKYGFRRSVSRTLGPGIYLSRDLHRARRYPVGLPEFDRVVIRVLVNVGKVFVMNCQNHPLQKTWQYHNYDTAWVPPEWRSGLEENCVWDPNRIQILTLITPEPVQDKKRRRVCSIM</sequence>
<proteinExistence type="predicted"/>
<reference evidence="1" key="2">
    <citation type="submission" date="2025-08" db="UniProtKB">
        <authorList>
            <consortium name="Ensembl"/>
        </authorList>
    </citation>
    <scope>IDENTIFICATION</scope>
</reference>
<dbReference type="Proteomes" id="UP000472271">
    <property type="component" value="Chromosome 7"/>
</dbReference>
<organism evidence="1 2">
    <name type="scientific">Sphaeramia orbicularis</name>
    <name type="common">orbiculate cardinalfish</name>
    <dbReference type="NCBI Taxonomy" id="375764"/>
    <lineage>
        <taxon>Eukaryota</taxon>
        <taxon>Metazoa</taxon>
        <taxon>Chordata</taxon>
        <taxon>Craniata</taxon>
        <taxon>Vertebrata</taxon>
        <taxon>Euteleostomi</taxon>
        <taxon>Actinopterygii</taxon>
        <taxon>Neopterygii</taxon>
        <taxon>Teleostei</taxon>
        <taxon>Neoteleostei</taxon>
        <taxon>Acanthomorphata</taxon>
        <taxon>Gobiaria</taxon>
        <taxon>Kurtiformes</taxon>
        <taxon>Apogonoidei</taxon>
        <taxon>Apogonidae</taxon>
        <taxon>Apogoninae</taxon>
        <taxon>Sphaeramia</taxon>
    </lineage>
</organism>
<name>A0A673BZM6_9TELE</name>
<dbReference type="SUPFAM" id="SSF56399">
    <property type="entry name" value="ADP-ribosylation"/>
    <property type="match status" value="1"/>
</dbReference>
<evidence type="ECO:0000313" key="1">
    <source>
        <dbReference type="Ensembl" id="ENSSORP00005046464.1"/>
    </source>
</evidence>
<dbReference type="GO" id="GO:0005737">
    <property type="term" value="C:cytoplasm"/>
    <property type="evidence" value="ECO:0007669"/>
    <property type="project" value="TreeGrafter"/>
</dbReference>
<dbReference type="Ensembl" id="ENSSORT00005047625.1">
    <property type="protein sequence ID" value="ENSSORP00005046464.1"/>
    <property type="gene ID" value="ENSSORG00005021273.1"/>
</dbReference>
<dbReference type="AlphaFoldDB" id="A0A673BZM6"/>
<dbReference type="FunCoup" id="A0A673BZM6">
    <property type="interactions" value="2"/>
</dbReference>
<reference evidence="1" key="1">
    <citation type="submission" date="2019-06" db="EMBL/GenBank/DDBJ databases">
        <authorList>
            <consortium name="Wellcome Sanger Institute Data Sharing"/>
        </authorList>
    </citation>
    <scope>NUCLEOTIDE SEQUENCE [LARGE SCALE GENOMIC DNA]</scope>
</reference>
<accession>A0A673BZM6</accession>
<dbReference type="PANTHER" id="PTHR36542:SF2">
    <property type="entry name" value="GIG2-LIKE PROTEIN DRED-RELATED"/>
    <property type="match status" value="1"/>
</dbReference>
<protein>
    <recommendedName>
        <fullName evidence="3">PARP catalytic domain-containing protein</fullName>
    </recommendedName>
</protein>
<evidence type="ECO:0000313" key="2">
    <source>
        <dbReference type="Proteomes" id="UP000472271"/>
    </source>
</evidence>
<dbReference type="PANTHER" id="PTHR36542">
    <property type="entry name" value="GIG2-LIKE PROTEIN DRED-RELATED"/>
    <property type="match status" value="1"/>
</dbReference>
<dbReference type="Gene3D" id="3.90.175.10">
    <property type="entry name" value="Diphtheria Toxin, domain 1"/>
    <property type="match status" value="1"/>
</dbReference>
<evidence type="ECO:0008006" key="3">
    <source>
        <dbReference type="Google" id="ProtNLM"/>
    </source>
</evidence>
<dbReference type="InParanoid" id="A0A673BZM6"/>
<reference evidence="1" key="3">
    <citation type="submission" date="2025-09" db="UniProtKB">
        <authorList>
            <consortium name="Ensembl"/>
        </authorList>
    </citation>
    <scope>IDENTIFICATION</scope>
</reference>
<keyword evidence="2" id="KW-1185">Reference proteome</keyword>